<feature type="transmembrane region" description="Helical" evidence="7">
    <location>
        <begin position="50"/>
        <end position="72"/>
    </location>
</feature>
<feature type="region of interest" description="Disordered" evidence="6">
    <location>
        <begin position="1"/>
        <end position="20"/>
    </location>
</feature>
<dbReference type="OrthoDB" id="5241646at2"/>
<comment type="caution">
    <text evidence="9">The sequence shown here is derived from an EMBL/GenBank/DDBJ whole genome shotgun (WGS) entry which is preliminary data.</text>
</comment>
<dbReference type="AlphaFoldDB" id="A0A542ZP53"/>
<name>A0A542ZP53_RARFA</name>
<keyword evidence="10" id="KW-1185">Reference proteome</keyword>
<dbReference type="Pfam" id="PF09678">
    <property type="entry name" value="Caa3_CtaG"/>
    <property type="match status" value="1"/>
</dbReference>
<evidence type="ECO:0000256" key="6">
    <source>
        <dbReference type="SAM" id="MobiDB-lite"/>
    </source>
</evidence>
<feature type="transmembrane region" description="Helical" evidence="7">
    <location>
        <begin position="178"/>
        <end position="195"/>
    </location>
</feature>
<evidence type="ECO:0000313" key="9">
    <source>
        <dbReference type="EMBL" id="TQL62097.1"/>
    </source>
</evidence>
<feature type="domain" description="Copper resistance protein D" evidence="8">
    <location>
        <begin position="268"/>
        <end position="369"/>
    </location>
</feature>
<evidence type="ECO:0000313" key="10">
    <source>
        <dbReference type="Proteomes" id="UP000315389"/>
    </source>
</evidence>
<dbReference type="Proteomes" id="UP000315389">
    <property type="component" value="Unassembled WGS sequence"/>
</dbReference>
<keyword evidence="5 7" id="KW-0472">Membrane</keyword>
<dbReference type="InterPro" id="IPR019108">
    <property type="entry name" value="Caa3_assmbl_CtaG-rel"/>
</dbReference>
<reference evidence="9 10" key="1">
    <citation type="submission" date="2019-06" db="EMBL/GenBank/DDBJ databases">
        <title>Sequencing the genomes of 1000 actinobacteria strains.</title>
        <authorList>
            <person name="Klenk H.-P."/>
        </authorList>
    </citation>
    <scope>NUCLEOTIDE SEQUENCE [LARGE SCALE GENOMIC DNA]</scope>
    <source>
        <strain evidence="9 10">DSM 4813</strain>
    </source>
</reference>
<evidence type="ECO:0000259" key="8">
    <source>
        <dbReference type="Pfam" id="PF05425"/>
    </source>
</evidence>
<organism evidence="9 10">
    <name type="scientific">Rarobacter faecitabidus</name>
    <dbReference type="NCBI Taxonomy" id="13243"/>
    <lineage>
        <taxon>Bacteria</taxon>
        <taxon>Bacillati</taxon>
        <taxon>Actinomycetota</taxon>
        <taxon>Actinomycetes</taxon>
        <taxon>Micrococcales</taxon>
        <taxon>Rarobacteraceae</taxon>
        <taxon>Rarobacter</taxon>
    </lineage>
</organism>
<feature type="transmembrane region" description="Helical" evidence="7">
    <location>
        <begin position="276"/>
        <end position="294"/>
    </location>
</feature>
<proteinExistence type="predicted"/>
<evidence type="ECO:0000256" key="4">
    <source>
        <dbReference type="ARBA" id="ARBA00022989"/>
    </source>
</evidence>
<feature type="transmembrane region" description="Helical" evidence="7">
    <location>
        <begin position="441"/>
        <end position="458"/>
    </location>
</feature>
<dbReference type="PANTHER" id="PTHR34820:SF4">
    <property type="entry name" value="INNER MEMBRANE PROTEIN YEBZ"/>
    <property type="match status" value="1"/>
</dbReference>
<dbReference type="InterPro" id="IPR008457">
    <property type="entry name" value="Cu-R_CopD_dom"/>
</dbReference>
<dbReference type="Pfam" id="PF05425">
    <property type="entry name" value="CopD"/>
    <property type="match status" value="1"/>
</dbReference>
<evidence type="ECO:0000256" key="2">
    <source>
        <dbReference type="ARBA" id="ARBA00022475"/>
    </source>
</evidence>
<feature type="transmembrane region" description="Helical" evidence="7">
    <location>
        <begin position="522"/>
        <end position="545"/>
    </location>
</feature>
<feature type="transmembrane region" description="Helical" evidence="7">
    <location>
        <begin position="202"/>
        <end position="219"/>
    </location>
</feature>
<accession>A0A542ZP53</accession>
<evidence type="ECO:0000256" key="1">
    <source>
        <dbReference type="ARBA" id="ARBA00004651"/>
    </source>
</evidence>
<feature type="transmembrane region" description="Helical" evidence="7">
    <location>
        <begin position="411"/>
        <end position="429"/>
    </location>
</feature>
<gene>
    <name evidence="9" type="ORF">FB461_1732</name>
</gene>
<feature type="transmembrane region" description="Helical" evidence="7">
    <location>
        <begin position="590"/>
        <end position="611"/>
    </location>
</feature>
<comment type="subcellular location">
    <subcellularLocation>
        <location evidence="1">Cell membrane</location>
        <topology evidence="1">Multi-pass membrane protein</topology>
    </subcellularLocation>
</comment>
<feature type="transmembrane region" description="Helical" evidence="7">
    <location>
        <begin position="231"/>
        <end position="256"/>
    </location>
</feature>
<feature type="transmembrane region" description="Helical" evidence="7">
    <location>
        <begin position="92"/>
        <end position="114"/>
    </location>
</feature>
<protein>
    <submittedName>
        <fullName evidence="9">Putative copper resistance protein D</fullName>
    </submittedName>
</protein>
<dbReference type="EMBL" id="VFOS01000002">
    <property type="protein sequence ID" value="TQL62097.1"/>
    <property type="molecule type" value="Genomic_DNA"/>
</dbReference>
<evidence type="ECO:0000256" key="3">
    <source>
        <dbReference type="ARBA" id="ARBA00022692"/>
    </source>
</evidence>
<dbReference type="PANTHER" id="PTHR34820">
    <property type="entry name" value="INNER MEMBRANE PROTEIN YEBZ"/>
    <property type="match status" value="1"/>
</dbReference>
<feature type="transmembrane region" description="Helical" evidence="7">
    <location>
        <begin position="126"/>
        <end position="147"/>
    </location>
</feature>
<feature type="transmembrane region" description="Helical" evidence="7">
    <location>
        <begin position="306"/>
        <end position="327"/>
    </location>
</feature>
<evidence type="ECO:0000256" key="7">
    <source>
        <dbReference type="SAM" id="Phobius"/>
    </source>
</evidence>
<dbReference type="GO" id="GO:0006825">
    <property type="term" value="P:copper ion transport"/>
    <property type="evidence" value="ECO:0007669"/>
    <property type="project" value="InterPro"/>
</dbReference>
<keyword evidence="4 7" id="KW-1133">Transmembrane helix</keyword>
<evidence type="ECO:0000256" key="5">
    <source>
        <dbReference type="ARBA" id="ARBA00023136"/>
    </source>
</evidence>
<feature type="transmembrane region" description="Helical" evidence="7">
    <location>
        <begin position="348"/>
        <end position="369"/>
    </location>
</feature>
<feature type="transmembrane region" description="Helical" evidence="7">
    <location>
        <begin position="557"/>
        <end position="578"/>
    </location>
</feature>
<sequence>MTLGDENRPTSSTFTDSSRRIHQGVHGYPEKVNNGAKGVRGRAPAQRSRSILSALAATLLLSVVVTLLAGWWSGALDPSSLLDAGPVARFGLPIVTVLAELAFATTIGGLVLAAALVPSQAARRTALVTGAIGAGLWAAFATARVILTASVTMGVPLSDASFGSTIEVFTTQLEGGRTMALIPILAAAVACVALASSTATGAGWALAATGVAAAMQSTLGHSSSEGGHHAALTAMFLHLLGAAVWIGPLIALAVLWLRRVASGDEFTATLRRYSTLAAWAYVLVAVSGIASAVIRLNSFADLRSHYGAILLAKVAVIALLGAIGAAHRRYVLAPGRLDSGRAAPGVRFWRLAGVELLLMGVVSGLAVALSRTAPPAATAVPDVTAVYLVTGQSAPPPASALTYLTQWSPDVLFGFAAVAGAVVYLRWALRLRARGDRWSAGRTAAWILAMILFAWVTSGGPAVYGHLFFSAHMLQHMIMAMVIPLLLSAAAPVTLALRAVPGRRDDSRGPREWLLTLLHSRWAGFFSNPIVAAVNFAGSMIVFYYTPAFEYALRTSLGHALMVVHFSLAGYLFANALVGIDPGTKRPSYPLRLVLLLATMAFHAFFGVALMSSEQLLVANWFGWLGLTNALADQQSGGEIAWGIGEVPTFLLAVIVAIRWSSSDERDAKRRDRRVDRAGDAELTDYNEMLARLSESDE</sequence>
<feature type="transmembrane region" description="Helical" evidence="7">
    <location>
        <begin position="640"/>
        <end position="661"/>
    </location>
</feature>
<feature type="transmembrane region" description="Helical" evidence="7">
    <location>
        <begin position="478"/>
        <end position="501"/>
    </location>
</feature>
<dbReference type="GO" id="GO:0005886">
    <property type="term" value="C:plasma membrane"/>
    <property type="evidence" value="ECO:0007669"/>
    <property type="project" value="UniProtKB-SubCell"/>
</dbReference>
<keyword evidence="3 7" id="KW-0812">Transmembrane</keyword>
<keyword evidence="2" id="KW-1003">Cell membrane</keyword>
<dbReference type="InterPro" id="IPR032694">
    <property type="entry name" value="CopC/D"/>
</dbReference>